<accession>A0ABR9RWY0</accession>
<organism evidence="1 2">
    <name type="scientific">Nocardioides malaquae</name>
    <dbReference type="NCBI Taxonomy" id="2773426"/>
    <lineage>
        <taxon>Bacteria</taxon>
        <taxon>Bacillati</taxon>
        <taxon>Actinomycetota</taxon>
        <taxon>Actinomycetes</taxon>
        <taxon>Propionibacteriales</taxon>
        <taxon>Nocardioidaceae</taxon>
        <taxon>Nocardioides</taxon>
    </lineage>
</organism>
<comment type="caution">
    <text evidence="1">The sequence shown here is derived from an EMBL/GenBank/DDBJ whole genome shotgun (WGS) entry which is preliminary data.</text>
</comment>
<evidence type="ECO:0000313" key="1">
    <source>
        <dbReference type="EMBL" id="MBE7326043.1"/>
    </source>
</evidence>
<keyword evidence="2" id="KW-1185">Reference proteome</keyword>
<gene>
    <name evidence="1" type="ORF">IEQ44_15455</name>
</gene>
<protein>
    <submittedName>
        <fullName evidence="1">Uncharacterized protein</fullName>
    </submittedName>
</protein>
<evidence type="ECO:0000313" key="2">
    <source>
        <dbReference type="Proteomes" id="UP000756387"/>
    </source>
</evidence>
<proteinExistence type="predicted"/>
<dbReference type="RefSeq" id="WP_193639375.1">
    <property type="nucleotide sequence ID" value="NZ_JADCSA010000027.1"/>
</dbReference>
<reference evidence="1 2" key="1">
    <citation type="submission" date="2020-10" db="EMBL/GenBank/DDBJ databases">
        <title>Nocardioides sp. isolated from sludge.</title>
        <authorList>
            <person name="Zhang X."/>
        </authorList>
    </citation>
    <scope>NUCLEOTIDE SEQUENCE [LARGE SCALE GENOMIC DNA]</scope>
    <source>
        <strain evidence="1 2">Y6</strain>
    </source>
</reference>
<sequence length="70" mass="7587">MKGTEPTATAIPRWRVAKTLDTQGPVAALKVMGKYDPRNLRVGALNDFLNRTTTAEVADVSGERPSFKGL</sequence>
<dbReference type="EMBL" id="JADCSA010000027">
    <property type="protein sequence ID" value="MBE7326043.1"/>
    <property type="molecule type" value="Genomic_DNA"/>
</dbReference>
<name>A0ABR9RWY0_9ACTN</name>
<dbReference type="Proteomes" id="UP000756387">
    <property type="component" value="Unassembled WGS sequence"/>
</dbReference>